<name>A0A974E0C1_XENLA</name>
<reference evidence="2" key="1">
    <citation type="journal article" date="2016" name="Nature">
        <title>Genome evolution in the allotetraploid frog Xenopus laevis.</title>
        <authorList>
            <person name="Session A.M."/>
            <person name="Uno Y."/>
            <person name="Kwon T."/>
            <person name="Chapman J.A."/>
            <person name="Toyoda A."/>
            <person name="Takahashi S."/>
            <person name="Fukui A."/>
            <person name="Hikosaka A."/>
            <person name="Suzuki A."/>
            <person name="Kondo M."/>
            <person name="van Heeringen S.J."/>
            <person name="Quigley I."/>
            <person name="Heinz S."/>
            <person name="Ogino H."/>
            <person name="Ochi H."/>
            <person name="Hellsten U."/>
            <person name="Lyons J.B."/>
            <person name="Simakov O."/>
            <person name="Putnam N."/>
            <person name="Stites J."/>
            <person name="Kuroki Y."/>
            <person name="Tanaka T."/>
            <person name="Michiue T."/>
            <person name="Watanabe M."/>
            <person name="Bogdanovic O."/>
            <person name="Lister R."/>
            <person name="Georgiou G."/>
            <person name="Paranjpe S.S."/>
            <person name="van Kruijsbergen I."/>
            <person name="Shu S."/>
            <person name="Carlson J."/>
            <person name="Kinoshita T."/>
            <person name="Ohta Y."/>
            <person name="Mawaribuchi S."/>
            <person name="Jenkins J."/>
            <person name="Grimwood J."/>
            <person name="Schmutz J."/>
            <person name="Mitros T."/>
            <person name="Mozaffari S.V."/>
            <person name="Suzuki Y."/>
            <person name="Haramoto Y."/>
            <person name="Yamamoto T.S."/>
            <person name="Takagi C."/>
            <person name="Heald R."/>
            <person name="Miller K."/>
            <person name="Haudenschild C."/>
            <person name="Kitzman J."/>
            <person name="Nakayama T."/>
            <person name="Izutsu Y."/>
            <person name="Robert J."/>
            <person name="Fortriede J."/>
            <person name="Burns K."/>
            <person name="Lotay V."/>
            <person name="Karimi K."/>
            <person name="Yasuoka Y."/>
            <person name="Dichmann D.S."/>
            <person name="Flajnik M.F."/>
            <person name="Houston D.W."/>
            <person name="Shendure J."/>
            <person name="DuPasquier L."/>
            <person name="Vize P.D."/>
            <person name="Zorn A.M."/>
            <person name="Ito M."/>
            <person name="Marcotte E.M."/>
            <person name="Wallingford J.B."/>
            <person name="Ito Y."/>
            <person name="Asashima M."/>
            <person name="Ueno N."/>
            <person name="Matsuda Y."/>
            <person name="Veenstra G.J."/>
            <person name="Fujiyama A."/>
            <person name="Harland R.M."/>
            <person name="Taira M."/>
            <person name="Rokhsar D.S."/>
        </authorList>
    </citation>
    <scope>NUCLEOTIDE SEQUENCE [LARGE SCALE GENOMIC DNA]</scope>
    <source>
        <strain evidence="2">J</strain>
    </source>
</reference>
<evidence type="ECO:0000313" key="2">
    <source>
        <dbReference type="Proteomes" id="UP000694892"/>
    </source>
</evidence>
<accession>A0A974E0C1</accession>
<evidence type="ECO:0000313" key="1">
    <source>
        <dbReference type="EMBL" id="OCU01018.1"/>
    </source>
</evidence>
<gene>
    <name evidence="1" type="ORF">XELAEV_18006800mg</name>
</gene>
<sequence length="66" mass="7762">MSPLSNHHHFECNVGLICKYQFNKILITCAPYAYLRKQEHLLYINTSDINIKCIFLIDILFSVTMK</sequence>
<dbReference type="EMBL" id="CM004466">
    <property type="protein sequence ID" value="OCU01018.1"/>
    <property type="molecule type" value="Genomic_DNA"/>
</dbReference>
<dbReference type="AlphaFoldDB" id="A0A974E0C1"/>
<protein>
    <submittedName>
        <fullName evidence="1">Uncharacterized protein</fullName>
    </submittedName>
</protein>
<dbReference type="Proteomes" id="UP000694892">
    <property type="component" value="Chromosome 1L"/>
</dbReference>
<proteinExistence type="predicted"/>
<organism evidence="1 2">
    <name type="scientific">Xenopus laevis</name>
    <name type="common">African clawed frog</name>
    <dbReference type="NCBI Taxonomy" id="8355"/>
    <lineage>
        <taxon>Eukaryota</taxon>
        <taxon>Metazoa</taxon>
        <taxon>Chordata</taxon>
        <taxon>Craniata</taxon>
        <taxon>Vertebrata</taxon>
        <taxon>Euteleostomi</taxon>
        <taxon>Amphibia</taxon>
        <taxon>Batrachia</taxon>
        <taxon>Anura</taxon>
        <taxon>Pipoidea</taxon>
        <taxon>Pipidae</taxon>
        <taxon>Xenopodinae</taxon>
        <taxon>Xenopus</taxon>
        <taxon>Xenopus</taxon>
    </lineage>
</organism>